<organism evidence="2 3">
    <name type="scientific">Roridomyces roridus</name>
    <dbReference type="NCBI Taxonomy" id="1738132"/>
    <lineage>
        <taxon>Eukaryota</taxon>
        <taxon>Fungi</taxon>
        <taxon>Dikarya</taxon>
        <taxon>Basidiomycota</taxon>
        <taxon>Agaricomycotina</taxon>
        <taxon>Agaricomycetes</taxon>
        <taxon>Agaricomycetidae</taxon>
        <taxon>Agaricales</taxon>
        <taxon>Marasmiineae</taxon>
        <taxon>Mycenaceae</taxon>
        <taxon>Roridomyces</taxon>
    </lineage>
</organism>
<dbReference type="Pfam" id="PF00023">
    <property type="entry name" value="Ank"/>
    <property type="match status" value="2"/>
</dbReference>
<dbReference type="SMART" id="SM00248">
    <property type="entry name" value="ANK"/>
    <property type="match status" value="4"/>
</dbReference>
<dbReference type="SUPFAM" id="SSF48403">
    <property type="entry name" value="Ankyrin repeat"/>
    <property type="match status" value="1"/>
</dbReference>
<sequence>MSKNYFNPVPPELVALISTTLSNASLDRFILTCRRFHAILQPELESRLTPALAQELLPWAAASKPHITAQLDSLFSGSPTPLHMAVRAGNLESAALLLEAGADPTREVEMGDLDYLQPLHVAARRSDSDMIKLLLDHGAPIDSLSVAGQDDASHTALHIACSIGHLDTVELLVSRGADISVCGNWGPALSFAVHADRLQIVKYLLENGADASISVSLEDIVSLPPSANLLYIAMGIRKLHVAPRWRARMETPRWDGLPLDEKRKQIMALLLAHGCSTDAAMETITMHLTALAKAAGHGEEEFLQMVREMIKQAEDAIAA</sequence>
<dbReference type="PANTHER" id="PTHR24118:SF99">
    <property type="entry name" value="POTE ANKYRIN DOMAIN FAMILY MEMBER 3C-RELATED"/>
    <property type="match status" value="1"/>
</dbReference>
<evidence type="ECO:0000313" key="3">
    <source>
        <dbReference type="Proteomes" id="UP001221142"/>
    </source>
</evidence>
<feature type="repeat" description="ANK" evidence="1">
    <location>
        <begin position="114"/>
        <end position="146"/>
    </location>
</feature>
<dbReference type="PANTHER" id="PTHR24118">
    <property type="entry name" value="POTE ANKYRIN DOMAIN"/>
    <property type="match status" value="1"/>
</dbReference>
<evidence type="ECO:0000313" key="2">
    <source>
        <dbReference type="EMBL" id="KAJ7646683.1"/>
    </source>
</evidence>
<evidence type="ECO:0000256" key="1">
    <source>
        <dbReference type="PROSITE-ProRule" id="PRU00023"/>
    </source>
</evidence>
<accession>A0AAD7FZJ1</accession>
<feature type="repeat" description="ANK" evidence="1">
    <location>
        <begin position="152"/>
        <end position="184"/>
    </location>
</feature>
<comment type="caution">
    <text evidence="2">The sequence shown here is derived from an EMBL/GenBank/DDBJ whole genome shotgun (WGS) entry which is preliminary data.</text>
</comment>
<dbReference type="Pfam" id="PF12796">
    <property type="entry name" value="Ank_2"/>
    <property type="match status" value="1"/>
</dbReference>
<dbReference type="PROSITE" id="PS50088">
    <property type="entry name" value="ANK_REPEAT"/>
    <property type="match status" value="3"/>
</dbReference>
<dbReference type="PRINTS" id="PR01415">
    <property type="entry name" value="ANKYRIN"/>
</dbReference>
<dbReference type="InterPro" id="IPR036770">
    <property type="entry name" value="Ankyrin_rpt-contain_sf"/>
</dbReference>
<protein>
    <submittedName>
        <fullName evidence="2">Ankyrin repeat-containing domain protein</fullName>
    </submittedName>
</protein>
<dbReference type="PROSITE" id="PS50297">
    <property type="entry name" value="ANK_REP_REGION"/>
    <property type="match status" value="3"/>
</dbReference>
<keyword evidence="1" id="KW-0040">ANK repeat</keyword>
<dbReference type="InterPro" id="IPR002110">
    <property type="entry name" value="Ankyrin_rpt"/>
</dbReference>
<proteinExistence type="predicted"/>
<dbReference type="Proteomes" id="UP001221142">
    <property type="component" value="Unassembled WGS sequence"/>
</dbReference>
<reference evidence="2" key="1">
    <citation type="submission" date="2023-03" db="EMBL/GenBank/DDBJ databases">
        <title>Massive genome expansion in bonnet fungi (Mycena s.s.) driven by repeated elements and novel gene families across ecological guilds.</title>
        <authorList>
            <consortium name="Lawrence Berkeley National Laboratory"/>
            <person name="Harder C.B."/>
            <person name="Miyauchi S."/>
            <person name="Viragh M."/>
            <person name="Kuo A."/>
            <person name="Thoen E."/>
            <person name="Andreopoulos B."/>
            <person name="Lu D."/>
            <person name="Skrede I."/>
            <person name="Drula E."/>
            <person name="Henrissat B."/>
            <person name="Morin E."/>
            <person name="Kohler A."/>
            <person name="Barry K."/>
            <person name="LaButti K."/>
            <person name="Morin E."/>
            <person name="Salamov A."/>
            <person name="Lipzen A."/>
            <person name="Mereny Z."/>
            <person name="Hegedus B."/>
            <person name="Baldrian P."/>
            <person name="Stursova M."/>
            <person name="Weitz H."/>
            <person name="Taylor A."/>
            <person name="Grigoriev I.V."/>
            <person name="Nagy L.G."/>
            <person name="Martin F."/>
            <person name="Kauserud H."/>
        </authorList>
    </citation>
    <scope>NUCLEOTIDE SEQUENCE</scope>
    <source>
        <strain evidence="2">9284</strain>
    </source>
</reference>
<dbReference type="AlphaFoldDB" id="A0AAD7FZJ1"/>
<gene>
    <name evidence="2" type="ORF">FB45DRAFT_1018990</name>
</gene>
<feature type="repeat" description="ANK" evidence="1">
    <location>
        <begin position="77"/>
        <end position="109"/>
    </location>
</feature>
<name>A0AAD7FZJ1_9AGAR</name>
<dbReference type="EMBL" id="JARKIF010000002">
    <property type="protein sequence ID" value="KAJ7646683.1"/>
    <property type="molecule type" value="Genomic_DNA"/>
</dbReference>
<keyword evidence="3" id="KW-1185">Reference proteome</keyword>
<dbReference type="Gene3D" id="1.25.40.20">
    <property type="entry name" value="Ankyrin repeat-containing domain"/>
    <property type="match status" value="1"/>
</dbReference>